<proteinExistence type="predicted"/>
<dbReference type="HOGENOM" id="CLU_2982435_0_0_1"/>
<keyword evidence="2" id="KW-1185">Reference proteome</keyword>
<reference evidence="1" key="2">
    <citation type="submission" date="2015-06" db="UniProtKB">
        <authorList>
            <consortium name="EnsemblPlants"/>
        </authorList>
    </citation>
    <scope>IDENTIFICATION</scope>
</reference>
<dbReference type="AlphaFoldDB" id="A0A0E0Q6L6"/>
<sequence length="58" mass="6520">MISTSTFILFGPKQITLAETTGGTFRESEEPVPTSSETLLSSTRICQSRYRLLHRRST</sequence>
<organism evidence="1 2">
    <name type="scientific">Oryza rufipogon</name>
    <name type="common">Brownbeard rice</name>
    <name type="synonym">Asian wild rice</name>
    <dbReference type="NCBI Taxonomy" id="4529"/>
    <lineage>
        <taxon>Eukaryota</taxon>
        <taxon>Viridiplantae</taxon>
        <taxon>Streptophyta</taxon>
        <taxon>Embryophyta</taxon>
        <taxon>Tracheophyta</taxon>
        <taxon>Spermatophyta</taxon>
        <taxon>Magnoliopsida</taxon>
        <taxon>Liliopsida</taxon>
        <taxon>Poales</taxon>
        <taxon>Poaceae</taxon>
        <taxon>BOP clade</taxon>
        <taxon>Oryzoideae</taxon>
        <taxon>Oryzeae</taxon>
        <taxon>Oryzinae</taxon>
        <taxon>Oryza</taxon>
    </lineage>
</organism>
<evidence type="ECO:0000313" key="2">
    <source>
        <dbReference type="Proteomes" id="UP000008022"/>
    </source>
</evidence>
<dbReference type="Proteomes" id="UP000008022">
    <property type="component" value="Unassembled WGS sequence"/>
</dbReference>
<evidence type="ECO:0000313" key="1">
    <source>
        <dbReference type="EnsemblPlants" id="ORUFI07G10130.1"/>
    </source>
</evidence>
<accession>A0A0E0Q6L6</accession>
<dbReference type="Gramene" id="ORUFI07G10130.1">
    <property type="protein sequence ID" value="ORUFI07G10130.1"/>
    <property type="gene ID" value="ORUFI07G10130"/>
</dbReference>
<dbReference type="EnsemblPlants" id="ORUFI07G10130.1">
    <property type="protein sequence ID" value="ORUFI07G10130.1"/>
    <property type="gene ID" value="ORUFI07G10130"/>
</dbReference>
<protein>
    <submittedName>
        <fullName evidence="1">Uncharacterized protein</fullName>
    </submittedName>
</protein>
<name>A0A0E0Q6L6_ORYRU</name>
<reference evidence="2" key="1">
    <citation type="submission" date="2013-06" db="EMBL/GenBank/DDBJ databases">
        <authorList>
            <person name="Zhao Q."/>
        </authorList>
    </citation>
    <scope>NUCLEOTIDE SEQUENCE</scope>
    <source>
        <strain evidence="2">cv. W1943</strain>
    </source>
</reference>